<name>A0ABZ2A7X0_STRNV</name>
<dbReference type="InterPro" id="IPR002734">
    <property type="entry name" value="RibDG_C"/>
</dbReference>
<dbReference type="PANTHER" id="PTHR38011:SF11">
    <property type="entry name" value="2,5-DIAMINO-6-RIBOSYLAMINO-4(3H)-PYRIMIDINONE 5'-PHOSPHATE REDUCTASE"/>
    <property type="match status" value="1"/>
</dbReference>
<organism evidence="2 3">
    <name type="scientific">Streptomyces niveus</name>
    <name type="common">Streptomyces spheroides</name>
    <dbReference type="NCBI Taxonomy" id="193462"/>
    <lineage>
        <taxon>Bacteria</taxon>
        <taxon>Bacillati</taxon>
        <taxon>Actinomycetota</taxon>
        <taxon>Actinomycetes</taxon>
        <taxon>Kitasatosporales</taxon>
        <taxon>Streptomycetaceae</taxon>
        <taxon>Streptomyces</taxon>
    </lineage>
</organism>
<dbReference type="PANTHER" id="PTHR38011">
    <property type="entry name" value="DIHYDROFOLATE REDUCTASE FAMILY PROTEIN (AFU_ORTHOLOGUE AFUA_8G06820)"/>
    <property type="match status" value="1"/>
</dbReference>
<accession>A0ABZ2A7X0</accession>
<dbReference type="RefSeq" id="WP_329078523.1">
    <property type="nucleotide sequence ID" value="NZ_CP108849.2"/>
</dbReference>
<dbReference type="Proteomes" id="UP001432209">
    <property type="component" value="Chromosome"/>
</dbReference>
<gene>
    <name evidence="2" type="ORF">OG442_26470</name>
</gene>
<evidence type="ECO:0000259" key="1">
    <source>
        <dbReference type="Pfam" id="PF01872"/>
    </source>
</evidence>
<protein>
    <submittedName>
        <fullName evidence="2">Dihydrofolate reductase family protein</fullName>
    </submittedName>
</protein>
<evidence type="ECO:0000313" key="2">
    <source>
        <dbReference type="EMBL" id="WUX54810.1"/>
    </source>
</evidence>
<dbReference type="SUPFAM" id="SSF53597">
    <property type="entry name" value="Dihydrofolate reductase-like"/>
    <property type="match status" value="1"/>
</dbReference>
<evidence type="ECO:0000313" key="3">
    <source>
        <dbReference type="Proteomes" id="UP001432209"/>
    </source>
</evidence>
<proteinExistence type="predicted"/>
<sequence>MGKLVVVNFVSLDGVIQSVLSADEDRDGGFDRGGWVMPYVDHVVEKFMSDSTAAAGALLLGRRTYEIFAGTWPYADSGDPAVAAMNAMPKYVASTTLSDLTWANSHVLGADIAAEVTGVKNRSGAETVVLGSGGLIRTLIEHDLIDEYRLLVFPLLLGGGKRLFADDATRRPLTLVSTTTSTTGVSITTYRRSDG</sequence>
<feature type="domain" description="Bacterial bifunctional deaminase-reductase C-terminal" evidence="1">
    <location>
        <begin position="4"/>
        <end position="185"/>
    </location>
</feature>
<dbReference type="Pfam" id="PF01872">
    <property type="entry name" value="RibD_C"/>
    <property type="match status" value="1"/>
</dbReference>
<reference evidence="2" key="1">
    <citation type="submission" date="2022-10" db="EMBL/GenBank/DDBJ databases">
        <title>The complete genomes of actinobacterial strains from the NBC collection.</title>
        <authorList>
            <person name="Joergensen T.S."/>
            <person name="Alvarez Arevalo M."/>
            <person name="Sterndorff E.B."/>
            <person name="Faurdal D."/>
            <person name="Vuksanovic O."/>
            <person name="Mourched A.-S."/>
            <person name="Charusanti P."/>
            <person name="Shaw S."/>
            <person name="Blin K."/>
            <person name="Weber T."/>
        </authorList>
    </citation>
    <scope>NUCLEOTIDE SEQUENCE</scope>
    <source>
        <strain evidence="2">NBC_01432</strain>
    </source>
</reference>
<dbReference type="EMBL" id="CP109495">
    <property type="protein sequence ID" value="WUX54810.1"/>
    <property type="molecule type" value="Genomic_DNA"/>
</dbReference>
<dbReference type="Gene3D" id="3.40.430.10">
    <property type="entry name" value="Dihydrofolate Reductase, subunit A"/>
    <property type="match status" value="1"/>
</dbReference>
<dbReference type="InterPro" id="IPR050765">
    <property type="entry name" value="Riboflavin_Biosynth_HTPR"/>
</dbReference>
<keyword evidence="3" id="KW-1185">Reference proteome</keyword>
<dbReference type="InterPro" id="IPR024072">
    <property type="entry name" value="DHFR-like_dom_sf"/>
</dbReference>